<dbReference type="SUPFAM" id="SSF53474">
    <property type="entry name" value="alpha/beta-Hydrolases"/>
    <property type="match status" value="1"/>
</dbReference>
<organism evidence="3 4">
    <name type="scientific">Zhongshania borealis</name>
    <dbReference type="NCBI Taxonomy" id="889488"/>
    <lineage>
        <taxon>Bacteria</taxon>
        <taxon>Pseudomonadati</taxon>
        <taxon>Pseudomonadota</taxon>
        <taxon>Gammaproteobacteria</taxon>
        <taxon>Cellvibrionales</taxon>
        <taxon>Spongiibacteraceae</taxon>
        <taxon>Zhongshania</taxon>
    </lineage>
</organism>
<evidence type="ECO:0000313" key="3">
    <source>
        <dbReference type="EMBL" id="GAA4106046.1"/>
    </source>
</evidence>
<reference evidence="4" key="1">
    <citation type="journal article" date="2019" name="Int. J. Syst. Evol. Microbiol.">
        <title>The Global Catalogue of Microorganisms (GCM) 10K type strain sequencing project: providing services to taxonomists for standard genome sequencing and annotation.</title>
        <authorList>
            <consortium name="The Broad Institute Genomics Platform"/>
            <consortium name="The Broad Institute Genome Sequencing Center for Infectious Disease"/>
            <person name="Wu L."/>
            <person name="Ma J."/>
        </authorList>
    </citation>
    <scope>NUCLEOTIDE SEQUENCE [LARGE SCALE GENOMIC DNA]</scope>
    <source>
        <strain evidence="4">JCM 17304</strain>
    </source>
</reference>
<evidence type="ECO:0000256" key="1">
    <source>
        <dbReference type="ARBA" id="ARBA00022801"/>
    </source>
</evidence>
<dbReference type="PANTHER" id="PTHR48081">
    <property type="entry name" value="AB HYDROLASE SUPERFAMILY PROTEIN C4A8.06C"/>
    <property type="match status" value="1"/>
</dbReference>
<dbReference type="PROSITE" id="PS51257">
    <property type="entry name" value="PROKAR_LIPOPROTEIN"/>
    <property type="match status" value="1"/>
</dbReference>
<dbReference type="InterPro" id="IPR050300">
    <property type="entry name" value="GDXG_lipolytic_enzyme"/>
</dbReference>
<dbReference type="Pfam" id="PF20434">
    <property type="entry name" value="BD-FAE"/>
    <property type="match status" value="1"/>
</dbReference>
<dbReference type="Gene3D" id="3.40.50.1820">
    <property type="entry name" value="alpha/beta hydrolase"/>
    <property type="match status" value="1"/>
</dbReference>
<protein>
    <recommendedName>
        <fullName evidence="2">BD-FAE-like domain-containing protein</fullName>
    </recommendedName>
</protein>
<keyword evidence="4" id="KW-1185">Reference proteome</keyword>
<evidence type="ECO:0000259" key="2">
    <source>
        <dbReference type="Pfam" id="PF20434"/>
    </source>
</evidence>
<proteinExistence type="predicted"/>
<sequence length="273" mass="29966">MKIIIFSVAILFIAACAGIKLKSDGHRYLENVEYNVVDAQSLTGDLYVPNTSGLKPAVVVVHGGGWTSRSGDMEGVSKKLLRAGFVVFNIRYRLAPEHRHPAQVEDVSAALAWLYENADTYQVDRQHISGWGYSAGAHLILMAGLNRQQPPFLSSIVAGGTPADLSAWPNSPLVYKLIGKGMSEAGAEWQNASPVNHVSRNSPPVFLYHGELDSLVEIEQMAYMEKALRDKNVPVETYTVKFLGHIATYVLAFGAEQRAIQFSLEHITEKADI</sequence>
<gene>
    <name evidence="3" type="ORF">GCM10022414_36230</name>
</gene>
<feature type="domain" description="BD-FAE-like" evidence="2">
    <location>
        <begin position="45"/>
        <end position="228"/>
    </location>
</feature>
<dbReference type="InterPro" id="IPR049492">
    <property type="entry name" value="BD-FAE-like_dom"/>
</dbReference>
<evidence type="ECO:0000313" key="4">
    <source>
        <dbReference type="Proteomes" id="UP001500392"/>
    </source>
</evidence>
<accession>A0ABP7X750</accession>
<keyword evidence="1" id="KW-0378">Hydrolase</keyword>
<dbReference type="Proteomes" id="UP001500392">
    <property type="component" value="Unassembled WGS sequence"/>
</dbReference>
<dbReference type="EMBL" id="BAABDM010000012">
    <property type="protein sequence ID" value="GAA4106046.1"/>
    <property type="molecule type" value="Genomic_DNA"/>
</dbReference>
<name>A0ABP7X750_9GAMM</name>
<comment type="caution">
    <text evidence="3">The sequence shown here is derived from an EMBL/GenBank/DDBJ whole genome shotgun (WGS) entry which is preliminary data.</text>
</comment>
<dbReference type="InterPro" id="IPR029058">
    <property type="entry name" value="AB_hydrolase_fold"/>
</dbReference>
<dbReference type="RefSeq" id="WP_344938778.1">
    <property type="nucleotide sequence ID" value="NZ_BAABDM010000012.1"/>
</dbReference>